<dbReference type="Pfam" id="PF24870">
    <property type="entry name" value="DUF7735"/>
    <property type="match status" value="1"/>
</dbReference>
<feature type="region of interest" description="Disordered" evidence="1">
    <location>
        <begin position="161"/>
        <end position="200"/>
    </location>
</feature>
<protein>
    <recommendedName>
        <fullName evidence="3">DUF7735 domain-containing protein</fullName>
    </recommendedName>
</protein>
<dbReference type="PANTHER" id="PTHR42029:SF3">
    <property type="entry name" value="AN04G07800"/>
    <property type="match status" value="1"/>
</dbReference>
<feature type="compositionally biased region" description="Low complexity" evidence="1">
    <location>
        <begin position="163"/>
        <end position="200"/>
    </location>
</feature>
<dbReference type="InterPro" id="IPR056637">
    <property type="entry name" value="DUF7735"/>
</dbReference>
<organism evidence="4 5">
    <name type="scientific">Epicoccum nigrum</name>
    <name type="common">Soil fungus</name>
    <name type="synonym">Epicoccum purpurascens</name>
    <dbReference type="NCBI Taxonomy" id="105696"/>
    <lineage>
        <taxon>Eukaryota</taxon>
        <taxon>Fungi</taxon>
        <taxon>Dikarya</taxon>
        <taxon>Ascomycota</taxon>
        <taxon>Pezizomycotina</taxon>
        <taxon>Dothideomycetes</taxon>
        <taxon>Pleosporomycetidae</taxon>
        <taxon>Pleosporales</taxon>
        <taxon>Pleosporineae</taxon>
        <taxon>Didymellaceae</taxon>
        <taxon>Epicoccum</taxon>
    </lineage>
</organism>
<accession>A0A1Y2LIU2</accession>
<dbReference type="AlphaFoldDB" id="A0A1Y2LIU2"/>
<evidence type="ECO:0000259" key="3">
    <source>
        <dbReference type="Pfam" id="PF24870"/>
    </source>
</evidence>
<dbReference type="PANTHER" id="PTHR42029">
    <property type="entry name" value="AN04G07800"/>
    <property type="match status" value="1"/>
</dbReference>
<name>A0A1Y2LIU2_EPING</name>
<dbReference type="Proteomes" id="UP000193240">
    <property type="component" value="Unassembled WGS sequence"/>
</dbReference>
<dbReference type="InParanoid" id="A0A1Y2LIU2"/>
<dbReference type="EMBL" id="KZ107861">
    <property type="protein sequence ID" value="OSS43816.1"/>
    <property type="molecule type" value="Genomic_DNA"/>
</dbReference>
<keyword evidence="2" id="KW-0732">Signal</keyword>
<feature type="signal peptide" evidence="2">
    <location>
        <begin position="1"/>
        <end position="17"/>
    </location>
</feature>
<reference evidence="4 5" key="1">
    <citation type="journal article" date="2017" name="Genome Announc.">
        <title>Genome sequence of the saprophytic ascomycete Epicoccum nigrum ICMP 19927 strain isolated from New Zealand.</title>
        <authorList>
            <person name="Fokin M."/>
            <person name="Fleetwood D."/>
            <person name="Weir B.S."/>
            <person name="Villas-Boas S.G."/>
        </authorList>
    </citation>
    <scope>NUCLEOTIDE SEQUENCE [LARGE SCALE GENOMIC DNA]</scope>
    <source>
        <strain evidence="4 5">ICMP 19927</strain>
    </source>
</reference>
<dbReference type="OMA" id="TIANAEC"/>
<feature type="chain" id="PRO_5013345195" description="DUF7735 domain-containing protein" evidence="2">
    <location>
        <begin position="18"/>
        <end position="236"/>
    </location>
</feature>
<keyword evidence="5" id="KW-1185">Reference proteome</keyword>
<sequence length="236" mass="24673">MKSVMLALAAAAINVAALNPSEIALLLPTDEPSGPQDSWECAVSTYTTFFSPPLPTGAVSTALFSYGDELNADCTKLGCPYPDATRWCGFTTAAPTAVLPAYTSYASSASTWWAKHKSSAVALAEECPQYWYTALTNEPAAATWLNFTIANAECIGKEPNGDVSSVTPSSLRPSPTSSALSSRTSVSSPTSTTSSSAGTALSPNGQCGNLFKYQSAGSGSGRWLGLWIVWFVVRAL</sequence>
<gene>
    <name evidence="4" type="ORF">B5807_11699</name>
</gene>
<dbReference type="STRING" id="105696.A0A1Y2LIU2"/>
<evidence type="ECO:0000313" key="4">
    <source>
        <dbReference type="EMBL" id="OSS43816.1"/>
    </source>
</evidence>
<evidence type="ECO:0000313" key="5">
    <source>
        <dbReference type="Proteomes" id="UP000193240"/>
    </source>
</evidence>
<evidence type="ECO:0000256" key="1">
    <source>
        <dbReference type="SAM" id="MobiDB-lite"/>
    </source>
</evidence>
<feature type="domain" description="DUF7735" evidence="3">
    <location>
        <begin position="26"/>
        <end position="157"/>
    </location>
</feature>
<proteinExistence type="predicted"/>
<evidence type="ECO:0000256" key="2">
    <source>
        <dbReference type="SAM" id="SignalP"/>
    </source>
</evidence>